<evidence type="ECO:0000313" key="3">
    <source>
        <dbReference type="Proteomes" id="UP001058072"/>
    </source>
</evidence>
<dbReference type="EMBL" id="CP071250">
    <property type="protein sequence ID" value="UUF08134.1"/>
    <property type="molecule type" value="Genomic_DNA"/>
</dbReference>
<dbReference type="Proteomes" id="UP001058072">
    <property type="component" value="Chromosome"/>
</dbReference>
<evidence type="ECO:0000313" key="2">
    <source>
        <dbReference type="EMBL" id="UUF08134.1"/>
    </source>
</evidence>
<sequence length="142" mass="16101">MKKVCQKCLHELEVKTTSIQSGFGNLKLHIEGITVYVCPCCGDTTLESTDVLVLQKLSETLSESGANKRTQSLVTKEDEREILTLSEVASLLRVSHQTIYNMIKDGRLKGHKVGREWRFIKKDIDAYILSEQKQSFDDLLKV</sequence>
<evidence type="ECO:0000259" key="1">
    <source>
        <dbReference type="Pfam" id="PF12728"/>
    </source>
</evidence>
<dbReference type="InterPro" id="IPR009061">
    <property type="entry name" value="DNA-bd_dom_put_sf"/>
</dbReference>
<gene>
    <name evidence="2" type="ORF">J0J70_11050</name>
</gene>
<dbReference type="RefSeq" id="WP_068759752.1">
    <property type="nucleotide sequence ID" value="NZ_CP071250.1"/>
</dbReference>
<name>A0A9Q9CFR2_9FIRM</name>
<dbReference type="AlphaFoldDB" id="A0A9Q9CFR2"/>
<dbReference type="InterPro" id="IPR010093">
    <property type="entry name" value="SinI_DNA-bd"/>
</dbReference>
<accession>A0A9Q9CFR2</accession>
<dbReference type="NCBIfam" id="TIGR01764">
    <property type="entry name" value="excise"/>
    <property type="match status" value="1"/>
</dbReference>
<reference evidence="2" key="1">
    <citation type="submission" date="2021-03" db="EMBL/GenBank/DDBJ databases">
        <title>Comparative Genomics and Metabolomics in the genus Turicibacter.</title>
        <authorList>
            <person name="Maki J."/>
            <person name="Looft T."/>
        </authorList>
    </citation>
    <scope>NUCLEOTIDE SEQUENCE</scope>
    <source>
        <strain evidence="2">ISU324</strain>
    </source>
</reference>
<dbReference type="Pfam" id="PF12728">
    <property type="entry name" value="HTH_17"/>
    <property type="match status" value="1"/>
</dbReference>
<feature type="domain" description="Helix-turn-helix" evidence="1">
    <location>
        <begin position="83"/>
        <end position="129"/>
    </location>
</feature>
<dbReference type="SUPFAM" id="SSF46955">
    <property type="entry name" value="Putative DNA-binding domain"/>
    <property type="match status" value="1"/>
</dbReference>
<dbReference type="InterPro" id="IPR041657">
    <property type="entry name" value="HTH_17"/>
</dbReference>
<dbReference type="GO" id="GO:0003677">
    <property type="term" value="F:DNA binding"/>
    <property type="evidence" value="ECO:0007669"/>
    <property type="project" value="InterPro"/>
</dbReference>
<proteinExistence type="predicted"/>
<protein>
    <submittedName>
        <fullName evidence="2">Helix-turn-helix domain-containing protein</fullName>
    </submittedName>
</protein>
<organism evidence="2 3">
    <name type="scientific">Turicibacter bilis</name>
    <dbReference type="NCBI Taxonomy" id="2735723"/>
    <lineage>
        <taxon>Bacteria</taxon>
        <taxon>Bacillati</taxon>
        <taxon>Bacillota</taxon>
        <taxon>Erysipelotrichia</taxon>
        <taxon>Erysipelotrichales</taxon>
        <taxon>Turicibacteraceae</taxon>
        <taxon>Turicibacter</taxon>
    </lineage>
</organism>